<accession>A0A9Q0NLR4</accession>
<evidence type="ECO:0008006" key="4">
    <source>
        <dbReference type="Google" id="ProtNLM"/>
    </source>
</evidence>
<dbReference type="AlphaFoldDB" id="A0A9Q0NLR4"/>
<protein>
    <recommendedName>
        <fullName evidence="4">Serine-threonine/tyrosine-protein kinase catalytic domain-containing protein</fullName>
    </recommendedName>
</protein>
<dbReference type="Proteomes" id="UP001151529">
    <property type="component" value="Chromosome 12"/>
</dbReference>
<comment type="caution">
    <text evidence="2">The sequence shown here is derived from an EMBL/GenBank/DDBJ whole genome shotgun (WGS) entry which is preliminary data.</text>
</comment>
<keyword evidence="3" id="KW-1185">Reference proteome</keyword>
<evidence type="ECO:0000256" key="1">
    <source>
        <dbReference type="SAM" id="MobiDB-lite"/>
    </source>
</evidence>
<gene>
    <name evidence="2" type="ORF">OIU85_013356</name>
</gene>
<dbReference type="EMBL" id="JAPFFL010000018">
    <property type="protein sequence ID" value="KAJ6672001.1"/>
    <property type="molecule type" value="Genomic_DNA"/>
</dbReference>
<feature type="compositionally biased region" description="Basic and acidic residues" evidence="1">
    <location>
        <begin position="38"/>
        <end position="47"/>
    </location>
</feature>
<proteinExistence type="predicted"/>
<organism evidence="2 3">
    <name type="scientific">Salix viminalis</name>
    <name type="common">Common osier</name>
    <name type="synonym">Basket willow</name>
    <dbReference type="NCBI Taxonomy" id="40686"/>
    <lineage>
        <taxon>Eukaryota</taxon>
        <taxon>Viridiplantae</taxon>
        <taxon>Streptophyta</taxon>
        <taxon>Embryophyta</taxon>
        <taxon>Tracheophyta</taxon>
        <taxon>Spermatophyta</taxon>
        <taxon>Magnoliopsida</taxon>
        <taxon>eudicotyledons</taxon>
        <taxon>Gunneridae</taxon>
        <taxon>Pentapetalae</taxon>
        <taxon>rosids</taxon>
        <taxon>fabids</taxon>
        <taxon>Malpighiales</taxon>
        <taxon>Salicaceae</taxon>
        <taxon>Saliceae</taxon>
        <taxon>Salix</taxon>
    </lineage>
</organism>
<reference evidence="2" key="1">
    <citation type="submission" date="2022-11" db="EMBL/GenBank/DDBJ databases">
        <authorList>
            <person name="Hyden B.L."/>
            <person name="Feng K."/>
            <person name="Yates T."/>
            <person name="Jawdy S."/>
            <person name="Smart L.B."/>
            <person name="Muchero W."/>
        </authorList>
    </citation>
    <scope>NUCLEOTIDE SEQUENCE</scope>
    <source>
        <tissue evidence="2">Shoot tip</tissue>
    </source>
</reference>
<name>A0A9Q0NLR4_SALVM</name>
<feature type="compositionally biased region" description="Basic and acidic residues" evidence="1">
    <location>
        <begin position="55"/>
        <end position="67"/>
    </location>
</feature>
<evidence type="ECO:0000313" key="3">
    <source>
        <dbReference type="Proteomes" id="UP001151529"/>
    </source>
</evidence>
<reference evidence="2" key="2">
    <citation type="journal article" date="2023" name="Int. J. Mol. Sci.">
        <title>De Novo Assembly and Annotation of 11 Diverse Shrub Willow (Salix) Genomes Reveals Novel Gene Organization in Sex-Linked Regions.</title>
        <authorList>
            <person name="Hyden B."/>
            <person name="Feng K."/>
            <person name="Yates T.B."/>
            <person name="Jawdy S."/>
            <person name="Cereghino C."/>
            <person name="Smart L.B."/>
            <person name="Muchero W."/>
        </authorList>
    </citation>
    <scope>NUCLEOTIDE SEQUENCE [LARGE SCALE GENOMIC DNA]</scope>
    <source>
        <tissue evidence="2">Shoot tip</tissue>
    </source>
</reference>
<feature type="region of interest" description="Disordered" evidence="1">
    <location>
        <begin position="37"/>
        <end position="67"/>
    </location>
</feature>
<sequence length="67" mass="7878">MIAMRCSDSNVENRPTMMEVVEWLRRTKEVEDMVDEDVNVKENNHNDMDDDENSYDGHDGMEKLNEA</sequence>
<evidence type="ECO:0000313" key="2">
    <source>
        <dbReference type="EMBL" id="KAJ6672001.1"/>
    </source>
</evidence>